<proteinExistence type="predicted"/>
<reference evidence="1" key="1">
    <citation type="submission" date="2015-04" db="UniProtKB">
        <authorList>
            <consortium name="EnsemblPlants"/>
        </authorList>
    </citation>
    <scope>IDENTIFICATION</scope>
</reference>
<organism evidence="1">
    <name type="scientific">Oryza punctata</name>
    <name type="common">Red rice</name>
    <dbReference type="NCBI Taxonomy" id="4537"/>
    <lineage>
        <taxon>Eukaryota</taxon>
        <taxon>Viridiplantae</taxon>
        <taxon>Streptophyta</taxon>
        <taxon>Embryophyta</taxon>
        <taxon>Tracheophyta</taxon>
        <taxon>Spermatophyta</taxon>
        <taxon>Magnoliopsida</taxon>
        <taxon>Liliopsida</taxon>
        <taxon>Poales</taxon>
        <taxon>Poaceae</taxon>
        <taxon>BOP clade</taxon>
        <taxon>Oryzoideae</taxon>
        <taxon>Oryzeae</taxon>
        <taxon>Oryzinae</taxon>
        <taxon>Oryza</taxon>
    </lineage>
</organism>
<dbReference type="HOGENOM" id="CLU_2149955_0_0_1"/>
<dbReference type="EnsemblPlants" id="OPUNC01G08280.1">
    <property type="protein sequence ID" value="OPUNC01G08280.1"/>
    <property type="gene ID" value="OPUNC01G08280"/>
</dbReference>
<reference evidence="1" key="2">
    <citation type="submission" date="2018-05" db="EMBL/GenBank/DDBJ databases">
        <title>OpunRS2 (Oryza punctata Reference Sequence Version 2).</title>
        <authorList>
            <person name="Zhang J."/>
            <person name="Kudrna D."/>
            <person name="Lee S."/>
            <person name="Talag J."/>
            <person name="Welchert J."/>
            <person name="Wing R.A."/>
        </authorList>
    </citation>
    <scope>NUCLEOTIDE SEQUENCE [LARGE SCALE GENOMIC DNA]</scope>
</reference>
<dbReference type="Gramene" id="OPUNC01G08280.1">
    <property type="protein sequence ID" value="OPUNC01G08280.1"/>
    <property type="gene ID" value="OPUNC01G08280"/>
</dbReference>
<protein>
    <submittedName>
        <fullName evidence="1">Uncharacterized protein</fullName>
    </submittedName>
</protein>
<evidence type="ECO:0000313" key="2">
    <source>
        <dbReference type="Proteomes" id="UP000026962"/>
    </source>
</evidence>
<keyword evidence="2" id="KW-1185">Reference proteome</keyword>
<name>A0A0E0JG21_ORYPU</name>
<dbReference type="AlphaFoldDB" id="A0A0E0JG21"/>
<dbReference type="Proteomes" id="UP000026962">
    <property type="component" value="Chromosome 1"/>
</dbReference>
<evidence type="ECO:0000313" key="1">
    <source>
        <dbReference type="EnsemblPlants" id="OPUNC01G08280.1"/>
    </source>
</evidence>
<accession>A0A0E0JG21</accession>
<sequence length="112" mass="12490">MCILIVGVEGGGGLWCGVAIPIFVMSHHVKPSLPREVPMAHHFPYMHTKIAFLHPLIPTPAPARHVTCTSAVCMESEAQLGRFRLRGPFCTRGSRPRWPCRQPNNILLHPHI</sequence>